<keyword evidence="5 12" id="KW-0479">Metal-binding</keyword>
<feature type="binding site" evidence="12">
    <location>
        <position position="318"/>
    </location>
    <ligand>
        <name>K(+)</name>
        <dbReference type="ChEBI" id="CHEBI:29103"/>
    </ligand>
</feature>
<dbReference type="PRINTS" id="PR00990">
    <property type="entry name" value="RIBOKINASE"/>
</dbReference>
<feature type="binding site" evidence="12">
    <location>
        <position position="313"/>
    </location>
    <ligand>
        <name>K(+)</name>
        <dbReference type="ChEBI" id="CHEBI:29103"/>
    </ligand>
</feature>
<dbReference type="InterPro" id="IPR029056">
    <property type="entry name" value="Ribokinase-like"/>
</dbReference>
<gene>
    <name evidence="12" type="primary">RBK1</name>
    <name evidence="14" type="ORF">CYFA0S_01e02652g</name>
</gene>
<keyword evidence="10 12" id="KW-0630">Potassium</keyword>
<dbReference type="EMBL" id="LK052886">
    <property type="protein sequence ID" value="CDR36576.1"/>
    <property type="molecule type" value="Genomic_DNA"/>
</dbReference>
<comment type="similarity">
    <text evidence="1">Belongs to the carbohydrate kinase pfkB family.</text>
</comment>
<dbReference type="EC" id="2.7.1.15" evidence="2 12"/>
<dbReference type="SUPFAM" id="SSF53613">
    <property type="entry name" value="Ribokinase-like"/>
    <property type="match status" value="1"/>
</dbReference>
<name>A0A061AGB3_CYBFA</name>
<dbReference type="HAMAP" id="MF_01987">
    <property type="entry name" value="Ribokinase"/>
    <property type="match status" value="1"/>
</dbReference>
<feature type="active site" description="Proton acceptor" evidence="12">
    <location>
        <position position="281"/>
    </location>
</feature>
<dbReference type="VEuPathDB" id="FungiDB:BON22_0723"/>
<evidence type="ECO:0000256" key="1">
    <source>
        <dbReference type="ARBA" id="ARBA00005380"/>
    </source>
</evidence>
<dbReference type="UniPathway" id="UPA00916">
    <property type="reaction ID" value="UER00889"/>
</dbReference>
<keyword evidence="11 12" id="KW-0119">Carbohydrate metabolism</keyword>
<reference evidence="14" key="1">
    <citation type="journal article" date="2014" name="Genome Announc.">
        <title>Genome sequence of the yeast Cyberlindnera fabianii (Hansenula fabianii).</title>
        <authorList>
            <person name="Freel K.C."/>
            <person name="Sarilar V."/>
            <person name="Neuveglise C."/>
            <person name="Devillers H."/>
            <person name="Friedrich A."/>
            <person name="Schacherer J."/>
        </authorList>
    </citation>
    <scope>NUCLEOTIDE SEQUENCE</scope>
    <source>
        <strain evidence="14">YJS4271</strain>
    </source>
</reference>
<dbReference type="AlphaFoldDB" id="A0A061AGB3"/>
<evidence type="ECO:0000256" key="4">
    <source>
        <dbReference type="ARBA" id="ARBA00022679"/>
    </source>
</evidence>
<keyword evidence="4 12" id="KW-0808">Transferase</keyword>
<dbReference type="CDD" id="cd01174">
    <property type="entry name" value="ribokinase"/>
    <property type="match status" value="1"/>
</dbReference>
<protein>
    <recommendedName>
        <fullName evidence="3 12">Ribokinase</fullName>
        <shortName evidence="12">RK</shortName>
        <ecNumber evidence="2 12">2.7.1.15</ecNumber>
    </recommendedName>
</protein>
<comment type="subcellular location">
    <subcellularLocation>
        <location evidence="12">Cytoplasm</location>
    </subcellularLocation>
    <subcellularLocation>
        <location evidence="12">Nucleus</location>
    </subcellularLocation>
</comment>
<dbReference type="InterPro" id="IPR011877">
    <property type="entry name" value="Ribokinase"/>
</dbReference>
<dbReference type="PANTHER" id="PTHR10584:SF166">
    <property type="entry name" value="RIBOKINASE"/>
    <property type="match status" value="1"/>
</dbReference>
<feature type="binding site" evidence="12">
    <location>
        <position position="150"/>
    </location>
    <ligand>
        <name>substrate</name>
    </ligand>
</feature>
<feature type="binding site" evidence="12">
    <location>
        <position position="316"/>
    </location>
    <ligand>
        <name>K(+)</name>
        <dbReference type="ChEBI" id="CHEBI:29103"/>
    </ligand>
</feature>
<feature type="binding site" evidence="12">
    <location>
        <position position="281"/>
    </location>
    <ligand>
        <name>substrate</name>
    </ligand>
</feature>
<dbReference type="OrthoDB" id="415590at2759"/>
<feature type="binding site" evidence="12">
    <location>
        <position position="277"/>
    </location>
    <ligand>
        <name>K(+)</name>
        <dbReference type="ChEBI" id="CHEBI:29103"/>
    </ligand>
</feature>
<dbReference type="Gene3D" id="3.40.1190.20">
    <property type="match status" value="1"/>
</dbReference>
<feature type="binding site" evidence="12">
    <location>
        <begin position="39"/>
        <end position="43"/>
    </location>
    <ligand>
        <name>substrate</name>
    </ligand>
</feature>
<evidence type="ECO:0000256" key="6">
    <source>
        <dbReference type="ARBA" id="ARBA00022741"/>
    </source>
</evidence>
<dbReference type="GO" id="GO:0046872">
    <property type="term" value="F:metal ion binding"/>
    <property type="evidence" value="ECO:0007669"/>
    <property type="project" value="UniProtKB-KW"/>
</dbReference>
<comment type="cofactor">
    <cofactor evidence="12">
        <name>Mg(2+)</name>
        <dbReference type="ChEBI" id="CHEBI:18420"/>
    </cofactor>
    <text evidence="12">Requires a divalent cation, most likely magnesium in vivo, as an electrophilic catalyst to aid phosphoryl group transfer. It is the chelate of the metal and the nucleotide that is the actual substrate.</text>
</comment>
<evidence type="ECO:0000256" key="2">
    <source>
        <dbReference type="ARBA" id="ARBA00012035"/>
    </source>
</evidence>
<keyword evidence="9 12" id="KW-0460">Magnesium</keyword>
<feature type="binding site" evidence="12">
    <location>
        <position position="275"/>
    </location>
    <ligand>
        <name>K(+)</name>
        <dbReference type="ChEBI" id="CHEBI:29103"/>
    </ligand>
</feature>
<comment type="caution">
    <text evidence="12">Lacks conserved residue(s) required for the propagation of feature annotation.</text>
</comment>
<dbReference type="InterPro" id="IPR002173">
    <property type="entry name" value="Carboh/pur_kinase_PfkB_CS"/>
</dbReference>
<dbReference type="InterPro" id="IPR011611">
    <property type="entry name" value="PfkB_dom"/>
</dbReference>
<dbReference type="PROSITE" id="PS00584">
    <property type="entry name" value="PFKB_KINASES_2"/>
    <property type="match status" value="1"/>
</dbReference>
<feature type="binding site" evidence="12">
    <location>
        <position position="194"/>
    </location>
    <ligand>
        <name>ATP</name>
        <dbReference type="ChEBI" id="CHEBI:30616"/>
    </ligand>
</feature>
<keyword evidence="12" id="KW-0963">Cytoplasm</keyword>
<keyword evidence="7 12" id="KW-0418">Kinase</keyword>
<comment type="activity regulation">
    <text evidence="12">Activated by a monovalent cation that binds near, but not in, the active site. The most likely occupant of the site in vivo is potassium. Ion binding induces a conformational change that may alter substrate affinity.</text>
</comment>
<feature type="domain" description="Carbohydrate kinase PfkB" evidence="13">
    <location>
        <begin position="5"/>
        <end position="324"/>
    </location>
</feature>
<sequence length="333" mass="35864">MVQFTVIGSLNYDLVSYTSRAPERGETFRADSFETHVGGKGLNQTIALAKTISISTKSSVRMIGHVGDDSFGSQLKGALEEFGVDTSGVKVLEKQSSGVAVITVEKDTGDNRILITAGANDQSEFTPSQLESLFPLKKNEDQEVVVFQNEIPGTQSSIEWLSSNRPGVEIVYNPSPYYSTSVNLLKHTDILVVNEGEAMSIAKDILPSQEYTNFRDEIEKDDVAGYTHLSTVLQSQLSTKHSQTVVITLGPIGSLYTSKDKSEFIEATKVKKVVDTTGAGDTFLGAFTTQLFTESKGNVGKALRFAALASSLAIQKNGAAESIPLYSEIVGAN</sequence>
<keyword evidence="8 12" id="KW-0067">ATP-binding</keyword>
<dbReference type="GO" id="GO:0004747">
    <property type="term" value="F:ribokinase activity"/>
    <property type="evidence" value="ECO:0007669"/>
    <property type="project" value="UniProtKB-UniRule"/>
</dbReference>
<dbReference type="PANTHER" id="PTHR10584">
    <property type="entry name" value="SUGAR KINASE"/>
    <property type="match status" value="1"/>
</dbReference>
<dbReference type="PhylomeDB" id="A0A061AGB3"/>
<feature type="binding site" evidence="12">
    <location>
        <begin position="280"/>
        <end position="281"/>
    </location>
    <ligand>
        <name>ATP</name>
        <dbReference type="ChEBI" id="CHEBI:30616"/>
    </ligand>
</feature>
<evidence type="ECO:0000313" key="14">
    <source>
        <dbReference type="EMBL" id="CDR36576.1"/>
    </source>
</evidence>
<comment type="similarity">
    <text evidence="12">Belongs to the carbohydrate kinase PfkB family. Ribokinase subfamily.</text>
</comment>
<comment type="subunit">
    <text evidence="12">Homodimer.</text>
</comment>
<comment type="catalytic activity">
    <reaction evidence="12">
        <text>D-ribose + ATP = D-ribose 5-phosphate + ADP + H(+)</text>
        <dbReference type="Rhea" id="RHEA:13697"/>
        <dbReference type="ChEBI" id="CHEBI:15378"/>
        <dbReference type="ChEBI" id="CHEBI:30616"/>
        <dbReference type="ChEBI" id="CHEBI:47013"/>
        <dbReference type="ChEBI" id="CHEBI:78346"/>
        <dbReference type="ChEBI" id="CHEBI:456216"/>
        <dbReference type="EC" id="2.7.1.15"/>
    </reaction>
</comment>
<dbReference type="Pfam" id="PF00294">
    <property type="entry name" value="PfkB"/>
    <property type="match status" value="1"/>
</dbReference>
<keyword evidence="6 12" id="KW-0547">Nucleotide-binding</keyword>
<accession>A0A061AGB3</accession>
<feature type="binding site" evidence="12">
    <location>
        <begin position="11"/>
        <end position="13"/>
    </location>
    <ligand>
        <name>substrate</name>
    </ligand>
</feature>
<evidence type="ECO:0000256" key="10">
    <source>
        <dbReference type="ARBA" id="ARBA00022958"/>
    </source>
</evidence>
<evidence type="ECO:0000256" key="9">
    <source>
        <dbReference type="ARBA" id="ARBA00022842"/>
    </source>
</evidence>
<evidence type="ECO:0000259" key="13">
    <source>
        <dbReference type="Pfam" id="PF00294"/>
    </source>
</evidence>
<dbReference type="GO" id="GO:0019303">
    <property type="term" value="P:D-ribose catabolic process"/>
    <property type="evidence" value="ECO:0007669"/>
    <property type="project" value="UniProtKB-UniRule"/>
</dbReference>
<dbReference type="GO" id="GO:0005634">
    <property type="term" value="C:nucleus"/>
    <property type="evidence" value="ECO:0007669"/>
    <property type="project" value="UniProtKB-SubCell"/>
</dbReference>
<evidence type="ECO:0000256" key="11">
    <source>
        <dbReference type="ARBA" id="ARBA00023277"/>
    </source>
</evidence>
<comment type="function">
    <text evidence="12">Catalyzes the phosphorylation of ribose at O-5 in a reaction requiring ATP and magnesium. The resulting D-ribose-5-phosphate can then be used either for sythesis of nucleotides, histidine, and tryptophan, or as a component of the pentose phosphate pathway.</text>
</comment>
<feature type="binding site" evidence="12">
    <location>
        <begin position="248"/>
        <end position="253"/>
    </location>
    <ligand>
        <name>ATP</name>
        <dbReference type="ChEBI" id="CHEBI:30616"/>
    </ligand>
</feature>
<comment type="pathway">
    <text evidence="12">Carbohydrate metabolism; D-ribose degradation; D-ribose 5-phosphate from beta-D-ribopyranose: step 2/2.</text>
</comment>
<evidence type="ECO:0000256" key="5">
    <source>
        <dbReference type="ARBA" id="ARBA00022723"/>
    </source>
</evidence>
<evidence type="ECO:0000256" key="3">
    <source>
        <dbReference type="ARBA" id="ARBA00016943"/>
    </source>
</evidence>
<dbReference type="InterPro" id="IPR002139">
    <property type="entry name" value="Ribo/fructo_kinase"/>
</dbReference>
<evidence type="ECO:0000256" key="12">
    <source>
        <dbReference type="HAMAP-Rule" id="MF_03215"/>
    </source>
</evidence>
<dbReference type="GO" id="GO:0005737">
    <property type="term" value="C:cytoplasm"/>
    <property type="evidence" value="ECO:0007669"/>
    <property type="project" value="UniProtKB-SubCell"/>
</dbReference>
<evidence type="ECO:0000256" key="8">
    <source>
        <dbReference type="ARBA" id="ARBA00022840"/>
    </source>
</evidence>
<evidence type="ECO:0000256" key="7">
    <source>
        <dbReference type="ARBA" id="ARBA00022777"/>
    </source>
</evidence>
<organism evidence="14">
    <name type="scientific">Cyberlindnera fabianii</name>
    <name type="common">Yeast</name>
    <name type="synonym">Hansenula fabianii</name>
    <dbReference type="NCBI Taxonomy" id="36022"/>
    <lineage>
        <taxon>Eukaryota</taxon>
        <taxon>Fungi</taxon>
        <taxon>Dikarya</taxon>
        <taxon>Ascomycota</taxon>
        <taxon>Saccharomycotina</taxon>
        <taxon>Saccharomycetes</taxon>
        <taxon>Phaffomycetales</taxon>
        <taxon>Phaffomycetaceae</taxon>
        <taxon>Cyberlindnera</taxon>
    </lineage>
</organism>
<dbReference type="GO" id="GO:0005524">
    <property type="term" value="F:ATP binding"/>
    <property type="evidence" value="ECO:0007669"/>
    <property type="project" value="UniProtKB-UniRule"/>
</dbReference>
<feature type="binding site" evidence="12">
    <location>
        <position position="322"/>
    </location>
    <ligand>
        <name>K(+)</name>
        <dbReference type="ChEBI" id="CHEBI:29103"/>
    </ligand>
</feature>
<proteinExistence type="inferred from homology"/>
<keyword evidence="12" id="KW-0539">Nucleus</keyword>